<accession>A0A1C7D5X0</accession>
<dbReference type="GO" id="GO:0006529">
    <property type="term" value="P:asparagine biosynthetic process"/>
    <property type="evidence" value="ECO:0007669"/>
    <property type="project" value="InterPro"/>
</dbReference>
<dbReference type="EMBL" id="CP016545">
    <property type="protein sequence ID" value="ANU06859.1"/>
    <property type="molecule type" value="Genomic_DNA"/>
</dbReference>
<dbReference type="AlphaFoldDB" id="A0A1C7D5X0"/>
<dbReference type="Gene3D" id="3.40.50.620">
    <property type="entry name" value="HUPs"/>
    <property type="match status" value="1"/>
</dbReference>
<dbReference type="GO" id="GO:0004066">
    <property type="term" value="F:asparagine synthase (glutamine-hydrolyzing) activity"/>
    <property type="evidence" value="ECO:0007669"/>
    <property type="project" value="InterPro"/>
</dbReference>
<reference evidence="2 3" key="1">
    <citation type="submission" date="2016-07" db="EMBL/GenBank/DDBJ databases">
        <title>Complete genome sequence of Altererythrobacter namhicola JCM 16345T, containing esterase-encoding genes.</title>
        <authorList>
            <person name="Cheng H."/>
            <person name="Wu Y.-H."/>
            <person name="Jian S.-L."/>
            <person name="Huo Y.-Y."/>
            <person name="Wang C.-S."/>
            <person name="Xu X.-W."/>
        </authorList>
    </citation>
    <scope>NUCLEOTIDE SEQUENCE [LARGE SCALE GENOMIC DNA]</scope>
    <source>
        <strain evidence="2 3">JCM 16345</strain>
    </source>
</reference>
<evidence type="ECO:0000259" key="1">
    <source>
        <dbReference type="Pfam" id="PF00733"/>
    </source>
</evidence>
<dbReference type="Proteomes" id="UP000092698">
    <property type="component" value="Chromosome"/>
</dbReference>
<feature type="domain" description="Asparagine synthetase" evidence="1">
    <location>
        <begin position="232"/>
        <end position="615"/>
    </location>
</feature>
<evidence type="ECO:0000313" key="2">
    <source>
        <dbReference type="EMBL" id="ANU06859.1"/>
    </source>
</evidence>
<dbReference type="SUPFAM" id="SSF52402">
    <property type="entry name" value="Adenine nucleotide alpha hydrolases-like"/>
    <property type="match status" value="1"/>
</dbReference>
<proteinExistence type="predicted"/>
<dbReference type="InterPro" id="IPR014729">
    <property type="entry name" value="Rossmann-like_a/b/a_fold"/>
</dbReference>
<dbReference type="OrthoDB" id="9763290at2"/>
<protein>
    <submittedName>
        <fullName evidence="2">Asparagine synthase</fullName>
    </submittedName>
</protein>
<dbReference type="Pfam" id="PF00733">
    <property type="entry name" value="Asn_synthase"/>
    <property type="match status" value="1"/>
</dbReference>
<sequence>MIALALRISETSSWLRPDHIAASLGVFAGGPADQIAVEGGIAAQLRGPRQPARRGWTPAISPDGTLCLLEGWLDNRAELARLLECAADTPDALLFAHAVEHFGEGADRVAVGSYAAICRLPDATLRLSRSPWGGPSLFWAGDDSAVAAASLPRILFAAGHRRVPKRDQLADALLGIFDDEGGYWYEGVERVPQGTIVTLRPGEAAISHTWYDPHALPETRLPTDQDYQRRADKLLHEAAEAALARSARPGLMLSGGLDSALVADALLGAMPDEGRLRSYTFVPAANVLSDRRPGMVLDEREAVEAFAAMHPRLDPRFVEDTGGGFDARAEAFFAATDTGPAARMASTAYHGCYRTAAEDGCDWVLDAACGNDTISQDARWAHVELLKSGKWGELAALTRNPPADDARSFARRLAARSLLPLLPRALRRMARQLVHGSPDYIARGGSLMTRAAFAAHGARAQRVGDLQTGEWPASRREWLERFWLGMDMGTEQHHGFEQVFGIRQRDVLAYRPLIEFCAGLPTSQFVRGGQTRFLARQLAKGRMPESQRLERRIGLHNAGRFAGLSARRTEIEAAIADIESHPQLSALVDTARARTLLRQWPQHAPADPRVAAQLLHALPGAVMVSRFARWVEGRNDAAA</sequence>
<name>A0A1C7D5X0_9SPHN</name>
<dbReference type="Gene3D" id="3.60.20.10">
    <property type="entry name" value="Glutamine Phosphoribosylpyrophosphate, subunit 1, domain 1"/>
    <property type="match status" value="1"/>
</dbReference>
<dbReference type="KEGG" id="anh:A6F65_00536"/>
<dbReference type="RefSeq" id="WP_067785663.1">
    <property type="nucleotide sequence ID" value="NZ_CP016545.1"/>
</dbReference>
<dbReference type="SUPFAM" id="SSF56235">
    <property type="entry name" value="N-terminal nucleophile aminohydrolases (Ntn hydrolases)"/>
    <property type="match status" value="1"/>
</dbReference>
<dbReference type="InterPro" id="IPR001962">
    <property type="entry name" value="Asn_synthase"/>
</dbReference>
<dbReference type="STRING" id="645517.A6F65_00536"/>
<organism evidence="2 3">
    <name type="scientific">Paraurantiacibacter namhicola</name>
    <dbReference type="NCBI Taxonomy" id="645517"/>
    <lineage>
        <taxon>Bacteria</taxon>
        <taxon>Pseudomonadati</taxon>
        <taxon>Pseudomonadota</taxon>
        <taxon>Alphaproteobacteria</taxon>
        <taxon>Sphingomonadales</taxon>
        <taxon>Erythrobacteraceae</taxon>
        <taxon>Paraurantiacibacter</taxon>
    </lineage>
</organism>
<keyword evidence="3" id="KW-1185">Reference proteome</keyword>
<evidence type="ECO:0000313" key="3">
    <source>
        <dbReference type="Proteomes" id="UP000092698"/>
    </source>
</evidence>
<gene>
    <name evidence="2" type="ORF">A6F65_00536</name>
</gene>
<dbReference type="InterPro" id="IPR029055">
    <property type="entry name" value="Ntn_hydrolases_N"/>
</dbReference>